<evidence type="ECO:0008006" key="3">
    <source>
        <dbReference type="Google" id="ProtNLM"/>
    </source>
</evidence>
<dbReference type="InterPro" id="IPR004245">
    <property type="entry name" value="DUF229"/>
</dbReference>
<dbReference type="Pfam" id="PF02995">
    <property type="entry name" value="DUF229"/>
    <property type="match status" value="1"/>
</dbReference>
<dbReference type="GO" id="GO:0005615">
    <property type="term" value="C:extracellular space"/>
    <property type="evidence" value="ECO:0007669"/>
    <property type="project" value="TreeGrafter"/>
</dbReference>
<dbReference type="OrthoDB" id="413313at2759"/>
<sequence length="506" mass="58245">MLFHRNYLAGIRNDSEVHKRPQVLTPESLNLDVVILGLDSTSHLAWQRHLPKSRDYFVNVLNGTEMEVCSIFCFVFGISIEHHYFLFFKIPRHPGRHHANLALSASALTLGDIWTTPSLESLKAAGYATTWAEDDAELGTFQYRLLGKCFNNQPTDHYFRYFCVAAEPHYGDFPRHCQGSRPRHSVVLDYMYQTFQMYPQQRKWMFSFQSQLSHKDNNLLSYMDDDLLEYLQTIHREKYLDNAVFIMLADHGGRFSKVRATEQGKQEERLPYFGIRFPEWFHEKYPQIIRNIKTNSQRLTTPFDVHETLMEILHYKDGGMADISKRGVSMFHEIPAERDCESAQIDPHWCSCLDWKSEDVNSPAVTEVVSKIVETFNNFTAGYRDECALLRLDKVISASSLKAKDAVLKFKDTNDGGRGRFGVMTDTTKASRVLYQVTLVTQPGAGRFEVTVSLDIRKSQLSIDPKEISRTNVYGKAPHCVEKKDAFLRPYCYCKDLLDSSPQPGP</sequence>
<dbReference type="AlphaFoldDB" id="A0A8S3ZCF2"/>
<dbReference type="FunFam" id="3.40.720.10:FF:000017">
    <property type="entry name" value="Predicted protein"/>
    <property type="match status" value="1"/>
</dbReference>
<comment type="caution">
    <text evidence="1">The sequence shown here is derived from an EMBL/GenBank/DDBJ whole genome shotgun (WGS) entry which is preliminary data.</text>
</comment>
<name>A0A8S3ZCF2_9EUPU</name>
<accession>A0A8S3ZCF2</accession>
<evidence type="ECO:0000313" key="2">
    <source>
        <dbReference type="Proteomes" id="UP000678393"/>
    </source>
</evidence>
<dbReference type="InterPro" id="IPR017850">
    <property type="entry name" value="Alkaline_phosphatase_core_sf"/>
</dbReference>
<protein>
    <recommendedName>
        <fullName evidence="3">DUF229 domain containing protein</fullName>
    </recommendedName>
</protein>
<dbReference type="Gene3D" id="3.40.720.10">
    <property type="entry name" value="Alkaline Phosphatase, subunit A"/>
    <property type="match status" value="1"/>
</dbReference>
<keyword evidence="2" id="KW-1185">Reference proteome</keyword>
<dbReference type="PANTHER" id="PTHR10974">
    <property type="entry name" value="FI08016P-RELATED"/>
    <property type="match status" value="1"/>
</dbReference>
<dbReference type="CDD" id="cd16021">
    <property type="entry name" value="ALP_like"/>
    <property type="match status" value="1"/>
</dbReference>
<evidence type="ECO:0000313" key="1">
    <source>
        <dbReference type="EMBL" id="CAG5127023.1"/>
    </source>
</evidence>
<dbReference type="Proteomes" id="UP000678393">
    <property type="component" value="Unassembled WGS sequence"/>
</dbReference>
<dbReference type="SUPFAM" id="SSF53649">
    <property type="entry name" value="Alkaline phosphatase-like"/>
    <property type="match status" value="1"/>
</dbReference>
<gene>
    <name evidence="1" type="ORF">CUNI_LOCUS12581</name>
</gene>
<proteinExistence type="predicted"/>
<dbReference type="EMBL" id="CAJHNH020002545">
    <property type="protein sequence ID" value="CAG5127023.1"/>
    <property type="molecule type" value="Genomic_DNA"/>
</dbReference>
<dbReference type="PANTHER" id="PTHR10974:SF1">
    <property type="entry name" value="FI08016P-RELATED"/>
    <property type="match status" value="1"/>
</dbReference>
<organism evidence="1 2">
    <name type="scientific">Candidula unifasciata</name>
    <dbReference type="NCBI Taxonomy" id="100452"/>
    <lineage>
        <taxon>Eukaryota</taxon>
        <taxon>Metazoa</taxon>
        <taxon>Spiralia</taxon>
        <taxon>Lophotrochozoa</taxon>
        <taxon>Mollusca</taxon>
        <taxon>Gastropoda</taxon>
        <taxon>Heterobranchia</taxon>
        <taxon>Euthyneura</taxon>
        <taxon>Panpulmonata</taxon>
        <taxon>Eupulmonata</taxon>
        <taxon>Stylommatophora</taxon>
        <taxon>Helicina</taxon>
        <taxon>Helicoidea</taxon>
        <taxon>Geomitridae</taxon>
        <taxon>Candidula</taxon>
    </lineage>
</organism>
<reference evidence="1" key="1">
    <citation type="submission" date="2021-04" db="EMBL/GenBank/DDBJ databases">
        <authorList>
            <consortium name="Molecular Ecology Group"/>
        </authorList>
    </citation>
    <scope>NUCLEOTIDE SEQUENCE</scope>
</reference>